<accession>A0A853JUK5</accession>
<reference evidence="1 2" key="1">
    <citation type="submission" date="2020-07" db="EMBL/GenBank/DDBJ databases">
        <title>Organ Donor 1.</title>
        <authorList>
            <person name="Marsh A.J."/>
            <person name="Azcarate-Peril M.A."/>
        </authorList>
    </citation>
    <scope>NUCLEOTIDE SEQUENCE [LARGE SCALE GENOMIC DNA]</scope>
    <source>
        <strain evidence="1 2">AMC0717</strain>
    </source>
</reference>
<protein>
    <submittedName>
        <fullName evidence="1">Uncharacterized protein</fullName>
    </submittedName>
</protein>
<evidence type="ECO:0000313" key="1">
    <source>
        <dbReference type="EMBL" id="NZA40392.1"/>
    </source>
</evidence>
<gene>
    <name evidence="1" type="ORF">H0N91_20255</name>
</gene>
<dbReference type="EMBL" id="JACCKS010000049">
    <property type="protein sequence ID" value="NZA40392.1"/>
    <property type="molecule type" value="Genomic_DNA"/>
</dbReference>
<comment type="caution">
    <text evidence="1">The sequence shown here is derived from an EMBL/GenBank/DDBJ whole genome shotgun (WGS) entry which is preliminary data.</text>
</comment>
<sequence>MESLKKHIIRSYVLSQSNEDRKSNRITFITPYGHITGFLVLRDEINPDDASYRLSQHAYEYVASYRVNNELPLEESFEGDDGFMILRDVELKSLNGSITNYTELVVFYNQIIAFTIDSDKELNNERV</sequence>
<dbReference type="AlphaFoldDB" id="A0A853JUK5"/>
<proteinExistence type="predicted"/>
<organism evidence="1 2">
    <name type="scientific">Eubacterium callanderi</name>
    <dbReference type="NCBI Taxonomy" id="53442"/>
    <lineage>
        <taxon>Bacteria</taxon>
        <taxon>Bacillati</taxon>
        <taxon>Bacillota</taxon>
        <taxon>Clostridia</taxon>
        <taxon>Eubacteriales</taxon>
        <taxon>Eubacteriaceae</taxon>
        <taxon>Eubacterium</taxon>
    </lineage>
</organism>
<evidence type="ECO:0000313" key="2">
    <source>
        <dbReference type="Proteomes" id="UP000586254"/>
    </source>
</evidence>
<dbReference type="RefSeq" id="WP_180494374.1">
    <property type="nucleotide sequence ID" value="NZ_CAUEPJ010000156.1"/>
</dbReference>
<dbReference type="Proteomes" id="UP000586254">
    <property type="component" value="Unassembled WGS sequence"/>
</dbReference>
<name>A0A853JUK5_9FIRM</name>